<gene>
    <name evidence="6" type="ORF">SAMN05444408_10174</name>
</gene>
<proteinExistence type="inferred from homology"/>
<dbReference type="PANTHER" id="PTHR42978">
    <property type="entry name" value="QUORUM-QUENCHING LACTONASE YTNP-RELATED-RELATED"/>
    <property type="match status" value="1"/>
</dbReference>
<feature type="domain" description="Metallo-beta-lactamase" evidence="5">
    <location>
        <begin position="51"/>
        <end position="249"/>
    </location>
</feature>
<evidence type="ECO:0000256" key="1">
    <source>
        <dbReference type="ARBA" id="ARBA00007749"/>
    </source>
</evidence>
<comment type="similarity">
    <text evidence="1">Belongs to the metallo-beta-lactamase superfamily.</text>
</comment>
<sequence length="258" mass="29972">MKKVFKIRIYEEICTMKIIPLKEGNFSTNKTKDFTLLTGENNATVKGIKMSITPFLIITEKDIIMLDAGIGWKNESGKTVISEILARENIKPESVTKVLLSHLHKDHIETTIVRTENGFEATFPNADIYIQKRELEYAMQNKNSHSFDFDTLEKLISLDQIVWMDEDSGSITDEIYFEVAGGHTPFMQVFWIKDGKETVFYGADDLPQESYLKYHLAYKSDFDGRKAMELRLKWQKEATENHWKILLYHDLDKAILQF</sequence>
<dbReference type="InterPro" id="IPR001279">
    <property type="entry name" value="Metallo-B-lactamas"/>
</dbReference>
<dbReference type="GO" id="GO:0016787">
    <property type="term" value="F:hydrolase activity"/>
    <property type="evidence" value="ECO:0007669"/>
    <property type="project" value="UniProtKB-KW"/>
</dbReference>
<evidence type="ECO:0000256" key="3">
    <source>
        <dbReference type="ARBA" id="ARBA00022801"/>
    </source>
</evidence>
<organism evidence="6 7">
    <name type="scientific">Chryseobacterium takakiae</name>
    <dbReference type="NCBI Taxonomy" id="1302685"/>
    <lineage>
        <taxon>Bacteria</taxon>
        <taxon>Pseudomonadati</taxon>
        <taxon>Bacteroidota</taxon>
        <taxon>Flavobacteriia</taxon>
        <taxon>Flavobacteriales</taxon>
        <taxon>Weeksellaceae</taxon>
        <taxon>Chryseobacterium group</taxon>
        <taxon>Chryseobacterium</taxon>
    </lineage>
</organism>
<dbReference type="GO" id="GO:0046872">
    <property type="term" value="F:metal ion binding"/>
    <property type="evidence" value="ECO:0007669"/>
    <property type="project" value="UniProtKB-KW"/>
</dbReference>
<reference evidence="7" key="1">
    <citation type="submission" date="2016-11" db="EMBL/GenBank/DDBJ databases">
        <authorList>
            <person name="Varghese N."/>
            <person name="Submissions S."/>
        </authorList>
    </citation>
    <scope>NUCLEOTIDE SEQUENCE [LARGE SCALE GENOMIC DNA]</scope>
    <source>
        <strain evidence="7">DSM 26898</strain>
    </source>
</reference>
<accession>A0A1M4SW17</accession>
<keyword evidence="4" id="KW-0862">Zinc</keyword>
<name>A0A1M4SW17_9FLAO</name>
<dbReference type="InterPro" id="IPR036866">
    <property type="entry name" value="RibonucZ/Hydroxyglut_hydro"/>
</dbReference>
<dbReference type="InterPro" id="IPR051013">
    <property type="entry name" value="MBL_superfamily_lactonases"/>
</dbReference>
<dbReference type="Pfam" id="PF00753">
    <property type="entry name" value="Lactamase_B"/>
    <property type="match status" value="1"/>
</dbReference>
<evidence type="ECO:0000256" key="2">
    <source>
        <dbReference type="ARBA" id="ARBA00022723"/>
    </source>
</evidence>
<dbReference type="STRING" id="1302685.SAMN05444408_10174"/>
<protein>
    <submittedName>
        <fullName evidence="6">Glyoxylase, beta-lactamase superfamily II</fullName>
    </submittedName>
</protein>
<dbReference type="Proteomes" id="UP000184236">
    <property type="component" value="Unassembled WGS sequence"/>
</dbReference>
<evidence type="ECO:0000259" key="5">
    <source>
        <dbReference type="SMART" id="SM00849"/>
    </source>
</evidence>
<evidence type="ECO:0000313" key="7">
    <source>
        <dbReference type="Proteomes" id="UP000184236"/>
    </source>
</evidence>
<dbReference type="Gene3D" id="3.60.15.10">
    <property type="entry name" value="Ribonuclease Z/Hydroxyacylglutathione hydrolase-like"/>
    <property type="match status" value="1"/>
</dbReference>
<evidence type="ECO:0000313" key="6">
    <source>
        <dbReference type="EMBL" id="SHE36395.1"/>
    </source>
</evidence>
<evidence type="ECO:0000256" key="4">
    <source>
        <dbReference type="ARBA" id="ARBA00022833"/>
    </source>
</evidence>
<dbReference type="SUPFAM" id="SSF56281">
    <property type="entry name" value="Metallo-hydrolase/oxidoreductase"/>
    <property type="match status" value="1"/>
</dbReference>
<dbReference type="PANTHER" id="PTHR42978:SF6">
    <property type="entry name" value="QUORUM-QUENCHING LACTONASE YTNP-RELATED"/>
    <property type="match status" value="1"/>
</dbReference>
<dbReference type="EMBL" id="FQVO01000001">
    <property type="protein sequence ID" value="SHE36395.1"/>
    <property type="molecule type" value="Genomic_DNA"/>
</dbReference>
<keyword evidence="3" id="KW-0378">Hydrolase</keyword>
<keyword evidence="7" id="KW-1185">Reference proteome</keyword>
<dbReference type="AlphaFoldDB" id="A0A1M4SW17"/>
<keyword evidence="2" id="KW-0479">Metal-binding</keyword>
<dbReference type="SMART" id="SM00849">
    <property type="entry name" value="Lactamase_B"/>
    <property type="match status" value="1"/>
</dbReference>